<dbReference type="RefSeq" id="WP_184205577.1">
    <property type="nucleotide sequence ID" value="NZ_JACHIF010000001.1"/>
</dbReference>
<evidence type="ECO:0000313" key="2">
    <source>
        <dbReference type="EMBL" id="MBB5036588.1"/>
    </source>
</evidence>
<comment type="caution">
    <text evidence="2">The sequence shown here is derived from an EMBL/GenBank/DDBJ whole genome shotgun (WGS) entry which is preliminary data.</text>
</comment>
<protein>
    <submittedName>
        <fullName evidence="2">Uncharacterized protein</fullName>
    </submittedName>
</protein>
<organism evidence="2 3">
    <name type="scientific">Prosthecobacter dejongeii</name>
    <dbReference type="NCBI Taxonomy" id="48465"/>
    <lineage>
        <taxon>Bacteria</taxon>
        <taxon>Pseudomonadati</taxon>
        <taxon>Verrucomicrobiota</taxon>
        <taxon>Verrucomicrobiia</taxon>
        <taxon>Verrucomicrobiales</taxon>
        <taxon>Verrucomicrobiaceae</taxon>
        <taxon>Prosthecobacter</taxon>
    </lineage>
</organism>
<keyword evidence="1" id="KW-0732">Signal</keyword>
<sequence length="687" mass="76302">MLISGFRLGLFSLAMLHASQAGAQVTSRTDTVGKWLNEWHAAGTAAGLSEITYENRDGKHSPLPPGLYPQLQTFQPDAKSGPPTGPAVVLRLNPTVGNCSMSAPADKGGSLPRMYQMDPSGQKFLMMQYLANNLMIYPEHQDHDPGANGIGGYGDMYPSNNACTLITQGSSGSDQPFLKAILATLAAFPPDTQRTLIQKRLLIPTVQSLFRQANRQVKTETDYFTGKAHPVVFDAADLDEEKMVRLAHEMRPPMIPPVVQMEVLKETAGAEGKDFFEAGKPHPSKLADTPVSIARIMRERSSESTLVISARKSADLMGRPVKLQWHLLQGDPRFVSLESSPEVPEARVRVRWQPPIQSVRGLLSHRIDIGVFASNGISTSAPAFITFYLLPNERHFYDAQGRVSEIYYQAHNPDLGLPTSPRDLRWLQAMRAISITGEGLRSRLTEKLLPPAERLAISQLWQPLNEQWLAQQKIESDPAKKEESEKLKNRLLDDVAKALHQPLSGNPGSTARLAIEHSLEGIVAFTDLFPAFQKELLTLAAKSPKTTAVADIATEVKRLQDLNILLEENGGTFTTATAPDKLTSADRYYLSGLNRTLLSQVLFPEVLERSLAPAWVDPRLTTPKPWRDVNRYDESGRLIGWIRHQGRRTAWFDPEGRHLPEGPKKPELAQPVVYEKTEKGVLDWRVR</sequence>
<dbReference type="Proteomes" id="UP000534294">
    <property type="component" value="Unassembled WGS sequence"/>
</dbReference>
<accession>A0A7W8DNP3</accession>
<dbReference type="EMBL" id="JACHIF010000001">
    <property type="protein sequence ID" value="MBB5036588.1"/>
    <property type="molecule type" value="Genomic_DNA"/>
</dbReference>
<evidence type="ECO:0000256" key="1">
    <source>
        <dbReference type="SAM" id="SignalP"/>
    </source>
</evidence>
<dbReference type="AlphaFoldDB" id="A0A7W8DNP3"/>
<feature type="chain" id="PRO_5031000278" evidence="1">
    <location>
        <begin position="24"/>
        <end position="687"/>
    </location>
</feature>
<feature type="signal peptide" evidence="1">
    <location>
        <begin position="1"/>
        <end position="23"/>
    </location>
</feature>
<gene>
    <name evidence="2" type="ORF">HNQ64_000822</name>
</gene>
<proteinExistence type="predicted"/>
<evidence type="ECO:0000313" key="3">
    <source>
        <dbReference type="Proteomes" id="UP000534294"/>
    </source>
</evidence>
<reference evidence="2 3" key="1">
    <citation type="submission" date="2020-08" db="EMBL/GenBank/DDBJ databases">
        <title>Genomic Encyclopedia of Type Strains, Phase IV (KMG-IV): sequencing the most valuable type-strain genomes for metagenomic binning, comparative biology and taxonomic classification.</title>
        <authorList>
            <person name="Goeker M."/>
        </authorList>
    </citation>
    <scope>NUCLEOTIDE SEQUENCE [LARGE SCALE GENOMIC DNA]</scope>
    <source>
        <strain evidence="2 3">DSM 12251</strain>
    </source>
</reference>
<name>A0A7W8DNP3_9BACT</name>
<keyword evidence="3" id="KW-1185">Reference proteome</keyword>